<feature type="domain" description="B30.2/SPRY" evidence="2">
    <location>
        <begin position="212"/>
        <end position="429"/>
    </location>
</feature>
<dbReference type="InterPro" id="IPR036047">
    <property type="entry name" value="F-box-like_dom_sf"/>
</dbReference>
<dbReference type="Pfam" id="PF00622">
    <property type="entry name" value="SPRY"/>
    <property type="match status" value="1"/>
</dbReference>
<feature type="domain" description="F-box" evidence="1">
    <location>
        <begin position="85"/>
        <end position="131"/>
    </location>
</feature>
<name>A0A9W6ZVB4_9STRA</name>
<dbReference type="InterPro" id="IPR013320">
    <property type="entry name" value="ConA-like_dom_sf"/>
</dbReference>
<reference evidence="4" key="1">
    <citation type="journal article" date="2023" name="Commun. Biol.">
        <title>Genome analysis of Parmales, the sister group of diatoms, reveals the evolutionary specialization of diatoms from phago-mixotrophs to photoautotrophs.</title>
        <authorList>
            <person name="Ban H."/>
            <person name="Sato S."/>
            <person name="Yoshikawa S."/>
            <person name="Yamada K."/>
            <person name="Nakamura Y."/>
            <person name="Ichinomiya M."/>
            <person name="Sato N."/>
            <person name="Blanc-Mathieu R."/>
            <person name="Endo H."/>
            <person name="Kuwata A."/>
            <person name="Ogata H."/>
        </authorList>
    </citation>
    <scope>NUCLEOTIDE SEQUENCE [LARGE SCALE GENOMIC DNA]</scope>
    <source>
        <strain evidence="4">NIES 3700</strain>
    </source>
</reference>
<dbReference type="SMART" id="SM00256">
    <property type="entry name" value="FBOX"/>
    <property type="match status" value="1"/>
</dbReference>
<proteinExistence type="predicted"/>
<comment type="caution">
    <text evidence="3">The sequence shown here is derived from an EMBL/GenBank/DDBJ whole genome shotgun (WGS) entry which is preliminary data.</text>
</comment>
<dbReference type="SMART" id="SM00449">
    <property type="entry name" value="SPRY"/>
    <property type="match status" value="1"/>
</dbReference>
<dbReference type="PROSITE" id="PS50181">
    <property type="entry name" value="FBOX"/>
    <property type="match status" value="1"/>
</dbReference>
<dbReference type="Gene3D" id="2.60.120.920">
    <property type="match status" value="1"/>
</dbReference>
<keyword evidence="4" id="KW-1185">Reference proteome</keyword>
<dbReference type="SUPFAM" id="SSF49899">
    <property type="entry name" value="Concanavalin A-like lectins/glucanases"/>
    <property type="match status" value="1"/>
</dbReference>
<dbReference type="SUPFAM" id="SSF81383">
    <property type="entry name" value="F-box domain"/>
    <property type="match status" value="1"/>
</dbReference>
<dbReference type="Gene3D" id="1.20.1280.50">
    <property type="match status" value="1"/>
</dbReference>
<sequence>MASYDSTSDYAWLVPPLPTLPKSPLPPFSFPKLPSLILSPPIHFSSPPQSQCKRYNSANSFLTRKRPLGFRNLHRSSLNLSPYASSPPFPLPSDLLPLILSYLPPSTVRTLSLVSLSFHDLSSSPIYWYNLSLEKWELPRNICFVDKTSLDSFKKLGDGGEKKITKLGSTVDLKYLLTLSPQTLHPHSISSQFFRGSNAKFSRSPTDKNLIHFKGTTGIGDRCVTTSTPFPSSIKKLRNNTLKPLPKIIRALFRNYIEEEREPFVYPYCVQKGVYDISPRLFCYFEISILPSSSNINENQVPIEEREGERFNSVNGESDECVAVGLSYEGFDCESKMPGWDERSYGYHGDDGGVFYANGDMIRRYGPSFGTGDTIGCGVTFHPHRSIFFTLNGEYLGVAFERVEEGSLYPTIGIDTKAKIRANFGDKQWRFDVDKLWEEGRGVVEEDLRKRPRSYSM</sequence>
<dbReference type="Proteomes" id="UP001165122">
    <property type="component" value="Unassembled WGS sequence"/>
</dbReference>
<dbReference type="EMBL" id="BRXW01000472">
    <property type="protein sequence ID" value="GMH57788.1"/>
    <property type="molecule type" value="Genomic_DNA"/>
</dbReference>
<dbReference type="OrthoDB" id="258495at2759"/>
<dbReference type="InterPro" id="IPR003877">
    <property type="entry name" value="SPRY_dom"/>
</dbReference>
<accession>A0A9W6ZVB4</accession>
<dbReference type="InterPro" id="IPR001870">
    <property type="entry name" value="B30.2/SPRY"/>
</dbReference>
<dbReference type="InterPro" id="IPR043136">
    <property type="entry name" value="B30.2/SPRY_sf"/>
</dbReference>
<evidence type="ECO:0000259" key="1">
    <source>
        <dbReference type="PROSITE" id="PS50181"/>
    </source>
</evidence>
<dbReference type="InterPro" id="IPR044736">
    <property type="entry name" value="Gid1/RanBPM/SPLA_SPRY"/>
</dbReference>
<gene>
    <name evidence="3" type="ORF">TrLO_g10737</name>
</gene>
<dbReference type="PROSITE" id="PS50188">
    <property type="entry name" value="B302_SPRY"/>
    <property type="match status" value="1"/>
</dbReference>
<dbReference type="CDD" id="cd12885">
    <property type="entry name" value="SPRY_RanBP_like"/>
    <property type="match status" value="1"/>
</dbReference>
<evidence type="ECO:0000313" key="4">
    <source>
        <dbReference type="Proteomes" id="UP001165122"/>
    </source>
</evidence>
<organism evidence="3 4">
    <name type="scientific">Triparma laevis f. longispina</name>
    <dbReference type="NCBI Taxonomy" id="1714387"/>
    <lineage>
        <taxon>Eukaryota</taxon>
        <taxon>Sar</taxon>
        <taxon>Stramenopiles</taxon>
        <taxon>Ochrophyta</taxon>
        <taxon>Bolidophyceae</taxon>
        <taxon>Parmales</taxon>
        <taxon>Triparmaceae</taxon>
        <taxon>Triparma</taxon>
    </lineage>
</organism>
<dbReference type="InterPro" id="IPR050618">
    <property type="entry name" value="Ubq-SigPath_Reg"/>
</dbReference>
<evidence type="ECO:0000313" key="3">
    <source>
        <dbReference type="EMBL" id="GMH57788.1"/>
    </source>
</evidence>
<protein>
    <submittedName>
        <fullName evidence="3">Uncharacterized protein</fullName>
    </submittedName>
</protein>
<dbReference type="InterPro" id="IPR001810">
    <property type="entry name" value="F-box_dom"/>
</dbReference>
<evidence type="ECO:0000259" key="2">
    <source>
        <dbReference type="PROSITE" id="PS50188"/>
    </source>
</evidence>
<dbReference type="AlphaFoldDB" id="A0A9W6ZVB4"/>
<dbReference type="Pfam" id="PF12937">
    <property type="entry name" value="F-box-like"/>
    <property type="match status" value="1"/>
</dbReference>
<dbReference type="PANTHER" id="PTHR12864">
    <property type="entry name" value="RAN BINDING PROTEIN 9-RELATED"/>
    <property type="match status" value="1"/>
</dbReference>